<sequence precursor="true">MKNALPMTLMLAASTAMPALTYGVSFDNPYAGVDWSTFGQHKGNLHNHTTQSDGAETPAERIDEYASRGYGILALTDHNTTTWSWNDYGRNPADLGMIAIQGCEPSRHDHILSLFNGYNGSSNNIDTSFQTIGANGGLSIIAHPGRYNRSTQWYVDHYNNYDHLIGMEVYNQGDRYSGDRAKWDAILTETVPNDRFVWGFSNDDTHRTSHVGRNTNFFLLPELTETAVRNAMVEGHSYFSYSPVQDGAVPTIGSIDVDDAAGTISIAGDGYSEIRWISEGAHVASGATFDYNAVMAGSGDSYVRAELHGPTGITYTQPFGVDDDSAPIEEPPSPFVEYTFEQGVAGYAGTTDTMIRSSAPGSSYGSVDHISVDGDDGSPGLQPNHGLIKFDNIVGDNEGQIPAGTVIESATVTLDVHNPGSGFEVFAMTTEWSDATTWNDLNGITPGTNAENEAITKVGANNGSSNVGTGLLDLDVTTAAQAWADGETNNGLGLKPFTNGTNGIDFDTSEGADAPVLTIKALREGVIAATFQEGEEAYDGTEDTYLAESEPTTSHATVASMSIDNNDPHGTGNDNHGLLMFDNIFGDEAGQIPTDETTRILLAELILTGTNPGTGANLHRMLQAWSDDATWAGDFGGDGIQNDGVEAVAVADAFTSGMTGTVTIEVTKSLEAWLADPTSNFGWLFSPIGGDGWDFDTSEGANAPMLRVYYDAVPEPASLALLGLGGLMMLRRGH</sequence>
<gene>
    <name evidence="6" type="ORF">Pan265_08420</name>
</gene>
<dbReference type="GO" id="GO:0004534">
    <property type="term" value="F:5'-3' RNA exonuclease activity"/>
    <property type="evidence" value="ECO:0007669"/>
    <property type="project" value="TreeGrafter"/>
</dbReference>
<dbReference type="AlphaFoldDB" id="A0A518BVM2"/>
<feature type="signal peptide" evidence="4">
    <location>
        <begin position="1"/>
        <end position="18"/>
    </location>
</feature>
<dbReference type="NCBIfam" id="TIGR02595">
    <property type="entry name" value="PEP_CTERM"/>
    <property type="match status" value="1"/>
</dbReference>
<organism evidence="6 7">
    <name type="scientific">Mucisphaera calidilacus</name>
    <dbReference type="NCBI Taxonomy" id="2527982"/>
    <lineage>
        <taxon>Bacteria</taxon>
        <taxon>Pseudomonadati</taxon>
        <taxon>Planctomycetota</taxon>
        <taxon>Phycisphaerae</taxon>
        <taxon>Phycisphaerales</taxon>
        <taxon>Phycisphaeraceae</taxon>
        <taxon>Mucisphaera</taxon>
    </lineage>
</organism>
<dbReference type="RefSeq" id="WP_236254666.1">
    <property type="nucleotide sequence ID" value="NZ_CP036280.1"/>
</dbReference>
<dbReference type="EMBL" id="CP036280">
    <property type="protein sequence ID" value="QDU70997.1"/>
    <property type="molecule type" value="Genomic_DNA"/>
</dbReference>
<dbReference type="GO" id="GO:0035312">
    <property type="term" value="F:5'-3' DNA exonuclease activity"/>
    <property type="evidence" value="ECO:0007669"/>
    <property type="project" value="TreeGrafter"/>
</dbReference>
<proteinExistence type="predicted"/>
<dbReference type="KEGG" id="mcad:Pan265_08420"/>
<dbReference type="Gene3D" id="3.20.20.140">
    <property type="entry name" value="Metal-dependent hydrolases"/>
    <property type="match status" value="1"/>
</dbReference>
<dbReference type="PANTHER" id="PTHR42924">
    <property type="entry name" value="EXONUCLEASE"/>
    <property type="match status" value="1"/>
</dbReference>
<dbReference type="Proteomes" id="UP000320386">
    <property type="component" value="Chromosome"/>
</dbReference>
<dbReference type="Pfam" id="PF07589">
    <property type="entry name" value="PEP-CTERM"/>
    <property type="match status" value="1"/>
</dbReference>
<dbReference type="InterPro" id="IPR013424">
    <property type="entry name" value="Ice-binding_C"/>
</dbReference>
<dbReference type="InterPro" id="IPR052018">
    <property type="entry name" value="PHP_domain"/>
</dbReference>
<protein>
    <submittedName>
        <fullName evidence="6">PHP domain protein</fullName>
    </submittedName>
</protein>
<comment type="subcellular location">
    <subcellularLocation>
        <location evidence="1">Secreted</location>
    </subcellularLocation>
</comment>
<keyword evidence="2" id="KW-0964">Secreted</keyword>
<dbReference type="SUPFAM" id="SSF89550">
    <property type="entry name" value="PHP domain-like"/>
    <property type="match status" value="1"/>
</dbReference>
<evidence type="ECO:0000259" key="5">
    <source>
        <dbReference type="SMART" id="SM00481"/>
    </source>
</evidence>
<dbReference type="Pfam" id="PF24517">
    <property type="entry name" value="CBM96"/>
    <property type="match status" value="1"/>
</dbReference>
<dbReference type="InterPro" id="IPR055372">
    <property type="entry name" value="CBM96"/>
</dbReference>
<dbReference type="InterPro" id="IPR016195">
    <property type="entry name" value="Pol/histidinol_Pase-like"/>
</dbReference>
<reference evidence="6 7" key="1">
    <citation type="submission" date="2019-02" db="EMBL/GenBank/DDBJ databases">
        <title>Deep-cultivation of Planctomycetes and their phenomic and genomic characterization uncovers novel biology.</title>
        <authorList>
            <person name="Wiegand S."/>
            <person name="Jogler M."/>
            <person name="Boedeker C."/>
            <person name="Pinto D."/>
            <person name="Vollmers J."/>
            <person name="Rivas-Marin E."/>
            <person name="Kohn T."/>
            <person name="Peeters S.H."/>
            <person name="Heuer A."/>
            <person name="Rast P."/>
            <person name="Oberbeckmann S."/>
            <person name="Bunk B."/>
            <person name="Jeske O."/>
            <person name="Meyerdierks A."/>
            <person name="Storesund J.E."/>
            <person name="Kallscheuer N."/>
            <person name="Luecker S."/>
            <person name="Lage O.M."/>
            <person name="Pohl T."/>
            <person name="Merkel B.J."/>
            <person name="Hornburger P."/>
            <person name="Mueller R.-W."/>
            <person name="Bruemmer F."/>
            <person name="Labrenz M."/>
            <person name="Spormann A.M."/>
            <person name="Op den Camp H."/>
            <person name="Overmann J."/>
            <person name="Amann R."/>
            <person name="Jetten M.S.M."/>
            <person name="Mascher T."/>
            <person name="Medema M.H."/>
            <person name="Devos D.P."/>
            <person name="Kaster A.-K."/>
            <person name="Ovreas L."/>
            <person name="Rohde M."/>
            <person name="Galperin M.Y."/>
            <person name="Jogler C."/>
        </authorList>
    </citation>
    <scope>NUCLEOTIDE SEQUENCE [LARGE SCALE GENOMIC DNA]</scope>
    <source>
        <strain evidence="6 7">Pan265</strain>
    </source>
</reference>
<evidence type="ECO:0000313" key="7">
    <source>
        <dbReference type="Proteomes" id="UP000320386"/>
    </source>
</evidence>
<dbReference type="NCBIfam" id="NF033679">
    <property type="entry name" value="DNRLRE_dom"/>
    <property type="match status" value="2"/>
</dbReference>
<keyword evidence="7" id="KW-1185">Reference proteome</keyword>
<keyword evidence="3 4" id="KW-0732">Signal</keyword>
<dbReference type="PANTHER" id="PTHR42924:SF3">
    <property type="entry name" value="POLYMERASE_HISTIDINOL PHOSPHATASE N-TERMINAL DOMAIN-CONTAINING PROTEIN"/>
    <property type="match status" value="1"/>
</dbReference>
<dbReference type="InterPro" id="IPR003141">
    <property type="entry name" value="Pol/His_phosphatase_N"/>
</dbReference>
<evidence type="ECO:0000256" key="2">
    <source>
        <dbReference type="ARBA" id="ARBA00022525"/>
    </source>
</evidence>
<feature type="domain" description="Polymerase/histidinol phosphatase N-terminal" evidence="5">
    <location>
        <begin position="43"/>
        <end position="109"/>
    </location>
</feature>
<evidence type="ECO:0000256" key="1">
    <source>
        <dbReference type="ARBA" id="ARBA00004613"/>
    </source>
</evidence>
<evidence type="ECO:0000256" key="4">
    <source>
        <dbReference type="SAM" id="SignalP"/>
    </source>
</evidence>
<evidence type="ECO:0000256" key="3">
    <source>
        <dbReference type="ARBA" id="ARBA00022729"/>
    </source>
</evidence>
<name>A0A518BVM2_9BACT</name>
<accession>A0A518BVM2</accession>
<dbReference type="GO" id="GO:0005576">
    <property type="term" value="C:extracellular region"/>
    <property type="evidence" value="ECO:0007669"/>
    <property type="project" value="UniProtKB-SubCell"/>
</dbReference>
<feature type="chain" id="PRO_5021949464" evidence="4">
    <location>
        <begin position="19"/>
        <end position="734"/>
    </location>
</feature>
<evidence type="ECO:0000313" key="6">
    <source>
        <dbReference type="EMBL" id="QDU70997.1"/>
    </source>
</evidence>
<dbReference type="SMART" id="SM00481">
    <property type="entry name" value="POLIIIAc"/>
    <property type="match status" value="1"/>
</dbReference>